<protein>
    <submittedName>
        <fullName evidence="1">Uncharacterized protein</fullName>
    </submittedName>
</protein>
<dbReference type="AlphaFoldDB" id="R0K9E4"/>
<gene>
    <name evidence="1" type="ORF">Anapl_03410</name>
</gene>
<evidence type="ECO:0000313" key="2">
    <source>
        <dbReference type="Proteomes" id="UP000296049"/>
    </source>
</evidence>
<proteinExistence type="predicted"/>
<sequence>MLKPQSAKDRARMAGGGLPPELGVLLGDTVQCMHWFGELEFSELDARYGLLGLGAVRRAGSVAGGRAGSAGFFGSSAAWGVCVVEEPGNFGFGASFNAIKATVRVLVVGS</sequence>
<organism evidence="1 2">
    <name type="scientific">Anas platyrhynchos</name>
    <name type="common">Mallard</name>
    <name type="synonym">Anas boschas</name>
    <dbReference type="NCBI Taxonomy" id="8839"/>
    <lineage>
        <taxon>Eukaryota</taxon>
        <taxon>Metazoa</taxon>
        <taxon>Chordata</taxon>
        <taxon>Craniata</taxon>
        <taxon>Vertebrata</taxon>
        <taxon>Euteleostomi</taxon>
        <taxon>Archelosauria</taxon>
        <taxon>Archosauria</taxon>
        <taxon>Dinosauria</taxon>
        <taxon>Saurischia</taxon>
        <taxon>Theropoda</taxon>
        <taxon>Coelurosauria</taxon>
        <taxon>Aves</taxon>
        <taxon>Neognathae</taxon>
        <taxon>Galloanserae</taxon>
        <taxon>Anseriformes</taxon>
        <taxon>Anatidae</taxon>
        <taxon>Anatinae</taxon>
        <taxon>Anas</taxon>
    </lineage>
</organism>
<evidence type="ECO:0000313" key="1">
    <source>
        <dbReference type="EMBL" id="EOB06452.1"/>
    </source>
</evidence>
<name>R0K9E4_ANAPL</name>
<reference evidence="2" key="1">
    <citation type="journal article" date="2013" name="Nat. Genet.">
        <title>The duck genome and transcriptome provide insight into an avian influenza virus reservoir species.</title>
        <authorList>
            <person name="Huang Y."/>
            <person name="Li Y."/>
            <person name="Burt D.W."/>
            <person name="Chen H."/>
            <person name="Zhang Y."/>
            <person name="Qian W."/>
            <person name="Kim H."/>
            <person name="Gan S."/>
            <person name="Zhao Y."/>
            <person name="Li J."/>
            <person name="Yi K."/>
            <person name="Feng H."/>
            <person name="Zhu P."/>
            <person name="Li B."/>
            <person name="Liu Q."/>
            <person name="Fairley S."/>
            <person name="Magor K.E."/>
            <person name="Du Z."/>
            <person name="Hu X."/>
            <person name="Goodman L."/>
            <person name="Tafer H."/>
            <person name="Vignal A."/>
            <person name="Lee T."/>
            <person name="Kim K.W."/>
            <person name="Sheng Z."/>
            <person name="An Y."/>
            <person name="Searle S."/>
            <person name="Herrero J."/>
            <person name="Groenen M.A."/>
            <person name="Crooijmans R.P."/>
            <person name="Faraut T."/>
            <person name="Cai Q."/>
            <person name="Webster R.G."/>
            <person name="Aldridge J.R."/>
            <person name="Warren W.C."/>
            <person name="Bartschat S."/>
            <person name="Kehr S."/>
            <person name="Marz M."/>
            <person name="Stadler P.F."/>
            <person name="Smith J."/>
            <person name="Kraus R.H."/>
            <person name="Zhao Y."/>
            <person name="Ren L."/>
            <person name="Fei J."/>
            <person name="Morisson M."/>
            <person name="Kaiser P."/>
            <person name="Griffin D.K."/>
            <person name="Rao M."/>
            <person name="Pitel F."/>
            <person name="Wang J."/>
            <person name="Li N."/>
        </authorList>
    </citation>
    <scope>NUCLEOTIDE SEQUENCE [LARGE SCALE GENOMIC DNA]</scope>
</reference>
<keyword evidence="2" id="KW-1185">Reference proteome</keyword>
<dbReference type="EMBL" id="KB742616">
    <property type="protein sequence ID" value="EOB06452.1"/>
    <property type="molecule type" value="Genomic_DNA"/>
</dbReference>
<dbReference type="Proteomes" id="UP000296049">
    <property type="component" value="Unassembled WGS sequence"/>
</dbReference>
<accession>R0K9E4</accession>